<dbReference type="Gene3D" id="3.15.10.40">
    <property type="entry name" value="Uncharacterised protein PF07273, DUF1439"/>
    <property type="match status" value="1"/>
</dbReference>
<dbReference type="Pfam" id="PF07273">
    <property type="entry name" value="DUF1439"/>
    <property type="match status" value="1"/>
</dbReference>
<dbReference type="Proteomes" id="UP001300672">
    <property type="component" value="Chromosome"/>
</dbReference>
<gene>
    <name evidence="1" type="ORF">QJT80_11400</name>
</gene>
<sequence>MDIFSKLKDSLNSGFSVAIGAERIQSELAKKFPTVLQEKGATIILDQPTVDFYPDENRLGLKVYATVDSPDLGQGEGWVTVSGSLRLDKSSNQLYLQNVTIQRFDIQGLSKESYNKVRQYTEEELKRLTDGKPIYNLNKYEAVANRIKDIKVGEDKLQVVLGL</sequence>
<organism evidence="1">
    <name type="scientific">Candidatus Thiocaldithrix dubininis</name>
    <dbReference type="NCBI Taxonomy" id="3080823"/>
    <lineage>
        <taxon>Bacteria</taxon>
        <taxon>Pseudomonadati</taxon>
        <taxon>Pseudomonadota</taxon>
        <taxon>Gammaproteobacteria</taxon>
        <taxon>Thiotrichales</taxon>
        <taxon>Thiotrichaceae</taxon>
        <taxon>Candidatus Thiocaldithrix</taxon>
    </lineage>
</organism>
<dbReference type="AlphaFoldDB" id="A0AA95H6Y3"/>
<reference evidence="1" key="2">
    <citation type="submission" date="2023-04" db="EMBL/GenBank/DDBJ databases">
        <authorList>
            <person name="Beletskiy A.V."/>
            <person name="Mardanov A.V."/>
            <person name="Ravin N.V."/>
        </authorList>
    </citation>
    <scope>NUCLEOTIDE SEQUENCE</scope>
    <source>
        <strain evidence="1">GKL-01</strain>
    </source>
</reference>
<evidence type="ECO:0000313" key="1">
    <source>
        <dbReference type="EMBL" id="WGZ90099.1"/>
    </source>
</evidence>
<dbReference type="EMBL" id="CP124755">
    <property type="protein sequence ID" value="WGZ90099.1"/>
    <property type="molecule type" value="Genomic_DNA"/>
</dbReference>
<reference evidence="1" key="1">
    <citation type="journal article" date="2023" name="Int. J. Mol. Sci.">
        <title>Metagenomics Revealed a New Genus 'Candidatus Thiocaldithrix dubininis' gen. nov., sp. nov. and a New Species 'Candidatus Thiothrix putei' sp. nov. in the Family Thiotrichaceae, Some Members of Which Have Traits of Both Na+- and H+-Motive Energetics.</title>
        <authorList>
            <person name="Ravin N.V."/>
            <person name="Muntyan M.S."/>
            <person name="Smolyakov D.D."/>
            <person name="Rudenko T.S."/>
            <person name="Beletsky A.V."/>
            <person name="Mardanov A.V."/>
            <person name="Grabovich M.Y."/>
        </authorList>
    </citation>
    <scope>NUCLEOTIDE SEQUENCE</scope>
    <source>
        <strain evidence="1">GKL-01</strain>
    </source>
</reference>
<dbReference type="InterPro" id="IPR010835">
    <property type="entry name" value="DUF1439"/>
</dbReference>
<protein>
    <submittedName>
        <fullName evidence="1">DUF1439 domain-containing protein</fullName>
    </submittedName>
</protein>
<accession>A0AA95H6Y3</accession>
<dbReference type="KEGG" id="tdu:QJT80_11400"/>
<proteinExistence type="predicted"/>
<name>A0AA95H6Y3_9GAMM</name>